<dbReference type="InterPro" id="IPR036265">
    <property type="entry name" value="HIT-like_sf"/>
</dbReference>
<dbReference type="GO" id="GO:0008270">
    <property type="term" value="F:zinc ion binding"/>
    <property type="evidence" value="ECO:0007669"/>
    <property type="project" value="InterPro"/>
</dbReference>
<gene>
    <name evidence="11" type="ORF">A2930_02265</name>
</gene>
<dbReference type="STRING" id="1798351.A2930_02265"/>
<accession>A0A1F5X086</accession>
<evidence type="ECO:0000256" key="2">
    <source>
        <dbReference type="ARBA" id="ARBA00010951"/>
    </source>
</evidence>
<feature type="domain" description="Galactose-1-phosphate uridyl transferase N-terminal" evidence="9">
    <location>
        <begin position="95"/>
        <end position="178"/>
    </location>
</feature>
<organism evidence="11 12">
    <name type="scientific">Candidatus Giovannonibacteria bacterium RIFCSPLOWO2_01_FULL_45_34</name>
    <dbReference type="NCBI Taxonomy" id="1798351"/>
    <lineage>
        <taxon>Bacteria</taxon>
        <taxon>Candidatus Giovannoniibacteriota</taxon>
    </lineage>
</organism>
<keyword evidence="3" id="KW-0808">Transferase</keyword>
<dbReference type="Gene3D" id="3.30.428.10">
    <property type="entry name" value="HIT-like"/>
    <property type="match status" value="2"/>
</dbReference>
<keyword evidence="6" id="KW-0862">Zinc</keyword>
<dbReference type="EMBL" id="MFID01000014">
    <property type="protein sequence ID" value="OGF81263.1"/>
    <property type="molecule type" value="Genomic_DNA"/>
</dbReference>
<evidence type="ECO:0000256" key="8">
    <source>
        <dbReference type="PIRSR" id="PIRSR000808-1"/>
    </source>
</evidence>
<dbReference type="UniPathway" id="UPA00214"/>
<comment type="similarity">
    <text evidence="2">Belongs to the galactose-1-phosphate uridylyltransferase type 1 family.</text>
</comment>
<dbReference type="InterPro" id="IPR053177">
    <property type="entry name" value="ADP-glucose_phosphorylase"/>
</dbReference>
<dbReference type="InterPro" id="IPR005850">
    <property type="entry name" value="GalP_Utransf_C"/>
</dbReference>
<evidence type="ECO:0000256" key="3">
    <source>
        <dbReference type="ARBA" id="ARBA00022679"/>
    </source>
</evidence>
<dbReference type="InterPro" id="IPR001937">
    <property type="entry name" value="GalP_UDPtransf1"/>
</dbReference>
<dbReference type="GO" id="GO:0008108">
    <property type="term" value="F:UDP-glucose:hexose-1-phosphate uridylyltransferase activity"/>
    <property type="evidence" value="ECO:0007669"/>
    <property type="project" value="InterPro"/>
</dbReference>
<evidence type="ECO:0000259" key="10">
    <source>
        <dbReference type="Pfam" id="PF02744"/>
    </source>
</evidence>
<dbReference type="GO" id="GO:0006012">
    <property type="term" value="P:galactose metabolic process"/>
    <property type="evidence" value="ECO:0007669"/>
    <property type="project" value="UniProtKB-UniPathway"/>
</dbReference>
<dbReference type="Pfam" id="PF02744">
    <property type="entry name" value="GalP_UDP_tr_C"/>
    <property type="match status" value="1"/>
</dbReference>
<name>A0A1F5X086_9BACT</name>
<keyword evidence="4" id="KW-0548">Nucleotidyltransferase</keyword>
<keyword evidence="7" id="KW-0119">Carbohydrate metabolism</keyword>
<comment type="cofactor">
    <cofactor evidence="1">
        <name>Zn(2+)</name>
        <dbReference type="ChEBI" id="CHEBI:29105"/>
    </cofactor>
</comment>
<dbReference type="Proteomes" id="UP000178114">
    <property type="component" value="Unassembled WGS sequence"/>
</dbReference>
<feature type="active site" description="Tele-UMP-histidine intermediate" evidence="8">
    <location>
        <position position="168"/>
    </location>
</feature>
<feature type="domain" description="Galactose-1-phosphate uridyl transferase C-terminal" evidence="10">
    <location>
        <begin position="189"/>
        <end position="299"/>
    </location>
</feature>
<evidence type="ECO:0000256" key="1">
    <source>
        <dbReference type="ARBA" id="ARBA00001947"/>
    </source>
</evidence>
<evidence type="ECO:0000256" key="4">
    <source>
        <dbReference type="ARBA" id="ARBA00022695"/>
    </source>
</evidence>
<dbReference type="SUPFAM" id="SSF54197">
    <property type="entry name" value="HIT-like"/>
    <property type="match status" value="2"/>
</dbReference>
<proteinExistence type="inferred from homology"/>
<evidence type="ECO:0000256" key="5">
    <source>
        <dbReference type="ARBA" id="ARBA00022723"/>
    </source>
</evidence>
<dbReference type="InterPro" id="IPR005849">
    <property type="entry name" value="GalP_Utransf_N"/>
</dbReference>
<sequence length="332" mass="38394">MNNLVEFRKDLVSGDWVLISAQKSKKPVFFTHEPSKALPKSKCPFENIVQSEQGKNLLWLPKKGKSDIKDWWVRVYLNEYPILITNKTCSPVIQEGLFFHTPGNGFQELVVMRDHARSFGLMTKEEIKIILESYILRYNALAGEPCVEFILILHNSGPRAGASVPHPHSQIFALPIIPPDVSRSLNGSKHYFNRTKRCVHCDMLRLEIREKKRIIYQNNSFIVVAPYASKVSYETRIFPKKHEPRFEIIDSRHKDDLADAMRVVLSKIYKNLKDPDYNFFIHTSPPKTRRSKHYHWHMEILPRIAIWGGLELGAGIDVVKVSPEEAAKILRK</sequence>
<dbReference type="PANTHER" id="PTHR42763:SF2">
    <property type="entry name" value="ADP-GLUCOSE PHOSPHORYLASE"/>
    <property type="match status" value="1"/>
</dbReference>
<evidence type="ECO:0000313" key="11">
    <source>
        <dbReference type="EMBL" id="OGF81263.1"/>
    </source>
</evidence>
<dbReference type="Pfam" id="PF01087">
    <property type="entry name" value="GalP_UDP_transf"/>
    <property type="match status" value="1"/>
</dbReference>
<protein>
    <submittedName>
        <fullName evidence="11">Uncharacterized protein</fullName>
    </submittedName>
</protein>
<evidence type="ECO:0000313" key="12">
    <source>
        <dbReference type="Proteomes" id="UP000178114"/>
    </source>
</evidence>
<dbReference type="PIRSF" id="PIRSF000808">
    <property type="entry name" value="GalT"/>
    <property type="match status" value="1"/>
</dbReference>
<evidence type="ECO:0000259" key="9">
    <source>
        <dbReference type="Pfam" id="PF01087"/>
    </source>
</evidence>
<dbReference type="AlphaFoldDB" id="A0A1F5X086"/>
<evidence type="ECO:0000256" key="7">
    <source>
        <dbReference type="ARBA" id="ARBA00023277"/>
    </source>
</evidence>
<reference evidence="11 12" key="1">
    <citation type="journal article" date="2016" name="Nat. Commun.">
        <title>Thousands of microbial genomes shed light on interconnected biogeochemical processes in an aquifer system.</title>
        <authorList>
            <person name="Anantharaman K."/>
            <person name="Brown C.T."/>
            <person name="Hug L.A."/>
            <person name="Sharon I."/>
            <person name="Castelle C.J."/>
            <person name="Probst A.J."/>
            <person name="Thomas B.C."/>
            <person name="Singh A."/>
            <person name="Wilkins M.J."/>
            <person name="Karaoz U."/>
            <person name="Brodie E.L."/>
            <person name="Williams K.H."/>
            <person name="Hubbard S.S."/>
            <person name="Banfield J.F."/>
        </authorList>
    </citation>
    <scope>NUCLEOTIDE SEQUENCE [LARGE SCALE GENOMIC DNA]</scope>
</reference>
<dbReference type="PANTHER" id="PTHR42763">
    <property type="entry name" value="ADP-GLUCOSE PHOSPHORYLASE"/>
    <property type="match status" value="1"/>
</dbReference>
<evidence type="ECO:0000256" key="6">
    <source>
        <dbReference type="ARBA" id="ARBA00022833"/>
    </source>
</evidence>
<comment type="caution">
    <text evidence="11">The sequence shown here is derived from an EMBL/GenBank/DDBJ whole genome shotgun (WGS) entry which is preliminary data.</text>
</comment>
<keyword evidence="5" id="KW-0479">Metal-binding</keyword>